<comment type="caution">
    <text evidence="3">The sequence shown here is derived from an EMBL/GenBank/DDBJ whole genome shotgun (WGS) entry which is preliminary data.</text>
</comment>
<sequence>PVLWAVMVSLAEVWRSFGVEPSAVVGHSQGEIAAAVVAGGLSLEDGARVVALRSRAILALSGRGGMASVQLPVEDVRTFTPVTDGRVEVAAVNGPSSVVVAGTPEGLDEVIAEAEVRGVRARRVEVDYASHSAHVEEIHDELVSVLADVVPSVSRVPFFSTVTADRFDTSGLDAEYWYRNLRSTVRLEATVSGLVDAGHGVFVEVSPHPVL</sequence>
<organism evidence="3 4">
    <name type="scientific">Streptomyces heilongjiangensis</name>
    <dbReference type="NCBI Taxonomy" id="945052"/>
    <lineage>
        <taxon>Bacteria</taxon>
        <taxon>Bacillati</taxon>
        <taxon>Actinomycetota</taxon>
        <taxon>Actinomycetes</taxon>
        <taxon>Kitasatosporales</taxon>
        <taxon>Streptomycetaceae</taxon>
        <taxon>Streptomyces</taxon>
    </lineage>
</organism>
<reference evidence="4" key="1">
    <citation type="journal article" date="2019" name="Int. J. Syst. Evol. Microbiol.">
        <title>The Global Catalogue of Microorganisms (GCM) 10K type strain sequencing project: providing services to taxonomists for standard genome sequencing and annotation.</title>
        <authorList>
            <consortium name="The Broad Institute Genomics Platform"/>
            <consortium name="The Broad Institute Genome Sequencing Center for Infectious Disease"/>
            <person name="Wu L."/>
            <person name="Ma J."/>
        </authorList>
    </citation>
    <scope>NUCLEOTIDE SEQUENCE [LARGE SCALE GENOMIC DNA]</scope>
    <source>
        <strain evidence="4">JCM 9918</strain>
    </source>
</reference>
<dbReference type="SMART" id="SM00827">
    <property type="entry name" value="PKS_AT"/>
    <property type="match status" value="1"/>
</dbReference>
<dbReference type="GO" id="GO:0016746">
    <property type="term" value="F:acyltransferase activity"/>
    <property type="evidence" value="ECO:0007669"/>
    <property type="project" value="UniProtKB-KW"/>
</dbReference>
<feature type="non-terminal residue" evidence="3">
    <location>
        <position position="211"/>
    </location>
</feature>
<dbReference type="Gene3D" id="3.40.366.10">
    <property type="entry name" value="Malonyl-Coenzyme A Acyl Carrier Protein, domain 2"/>
    <property type="match status" value="1"/>
</dbReference>
<dbReference type="SUPFAM" id="SSF52151">
    <property type="entry name" value="FabD/lysophospholipase-like"/>
    <property type="match status" value="1"/>
</dbReference>
<gene>
    <name evidence="3" type="ORF">ACFQGO_39050</name>
</gene>
<feature type="domain" description="Malonyl-CoA:ACP transacylase (MAT)" evidence="2">
    <location>
        <begin position="1"/>
        <end position="210"/>
    </location>
</feature>
<accession>A0ABW1BK34</accession>
<dbReference type="EMBL" id="JBHSNZ010000125">
    <property type="protein sequence ID" value="MFC5813427.1"/>
    <property type="molecule type" value="Genomic_DNA"/>
</dbReference>
<dbReference type="RefSeq" id="WP_380970238.1">
    <property type="nucleotide sequence ID" value="NZ_JBHSNZ010000125.1"/>
</dbReference>
<dbReference type="Pfam" id="PF00698">
    <property type="entry name" value="Acyl_transf_1"/>
    <property type="match status" value="1"/>
</dbReference>
<protein>
    <submittedName>
        <fullName evidence="3">Acyltransferase domain-containing protein</fullName>
        <ecNumber evidence="3">2.3.1.-</ecNumber>
    </submittedName>
</protein>
<dbReference type="InterPro" id="IPR016036">
    <property type="entry name" value="Malonyl_transacylase_ACP-bd"/>
</dbReference>
<dbReference type="InterPro" id="IPR014043">
    <property type="entry name" value="Acyl_transferase_dom"/>
</dbReference>
<dbReference type="PANTHER" id="PTHR45681:SF6">
    <property type="entry name" value="POLYKETIDE SYNTHASE 37"/>
    <property type="match status" value="1"/>
</dbReference>
<dbReference type="InterPro" id="IPR001227">
    <property type="entry name" value="Ac_transferase_dom_sf"/>
</dbReference>
<keyword evidence="1 3" id="KW-0808">Transferase</keyword>
<evidence type="ECO:0000313" key="4">
    <source>
        <dbReference type="Proteomes" id="UP001596112"/>
    </source>
</evidence>
<dbReference type="InterPro" id="IPR050444">
    <property type="entry name" value="Polyketide_Synthase"/>
</dbReference>
<evidence type="ECO:0000313" key="3">
    <source>
        <dbReference type="EMBL" id="MFC5813427.1"/>
    </source>
</evidence>
<name>A0ABW1BK34_9ACTN</name>
<dbReference type="SUPFAM" id="SSF55048">
    <property type="entry name" value="Probable ACP-binding domain of malonyl-CoA ACP transacylase"/>
    <property type="match status" value="1"/>
</dbReference>
<dbReference type="InterPro" id="IPR016035">
    <property type="entry name" value="Acyl_Trfase/lysoPLipase"/>
</dbReference>
<evidence type="ECO:0000256" key="1">
    <source>
        <dbReference type="ARBA" id="ARBA00022679"/>
    </source>
</evidence>
<proteinExistence type="predicted"/>
<dbReference type="EC" id="2.3.1.-" evidence="3"/>
<dbReference type="Proteomes" id="UP001596112">
    <property type="component" value="Unassembled WGS sequence"/>
</dbReference>
<keyword evidence="4" id="KW-1185">Reference proteome</keyword>
<evidence type="ECO:0000259" key="2">
    <source>
        <dbReference type="SMART" id="SM00827"/>
    </source>
</evidence>
<dbReference type="PANTHER" id="PTHR45681">
    <property type="entry name" value="POLYKETIDE SYNTHASE 44-RELATED"/>
    <property type="match status" value="1"/>
</dbReference>
<keyword evidence="3" id="KW-0012">Acyltransferase</keyword>
<feature type="non-terminal residue" evidence="3">
    <location>
        <position position="1"/>
    </location>
</feature>